<dbReference type="HOGENOM" id="CLU_1907919_0_0_1"/>
<evidence type="ECO:0000313" key="3">
    <source>
        <dbReference type="Proteomes" id="UP000053989"/>
    </source>
</evidence>
<organism evidence="2 3">
    <name type="scientific">Scleroderma citrinum Foug A</name>
    <dbReference type="NCBI Taxonomy" id="1036808"/>
    <lineage>
        <taxon>Eukaryota</taxon>
        <taxon>Fungi</taxon>
        <taxon>Dikarya</taxon>
        <taxon>Basidiomycota</taxon>
        <taxon>Agaricomycotina</taxon>
        <taxon>Agaricomycetes</taxon>
        <taxon>Agaricomycetidae</taxon>
        <taxon>Boletales</taxon>
        <taxon>Sclerodermatineae</taxon>
        <taxon>Sclerodermataceae</taxon>
        <taxon>Scleroderma</taxon>
    </lineage>
</organism>
<sequence>MGSFCAYQGIVGIHTSEPYIYSDKHRYWKRDAVVPVVQTDVPVDVLTFGGEAAATEDSIYYITARAILQPNPKSEEVNDIEFGASKSIFTVDTHPLTKLSHFNWSTKGKGKWARYDSDDDKSSPIASSSQTIT</sequence>
<evidence type="ECO:0000256" key="1">
    <source>
        <dbReference type="SAM" id="MobiDB-lite"/>
    </source>
</evidence>
<name>A0A0C3DD55_9AGAM</name>
<feature type="compositionally biased region" description="Basic and acidic residues" evidence="1">
    <location>
        <begin position="113"/>
        <end position="122"/>
    </location>
</feature>
<gene>
    <name evidence="2" type="ORF">SCLCIDRAFT_11422</name>
</gene>
<feature type="region of interest" description="Disordered" evidence="1">
    <location>
        <begin position="108"/>
        <end position="133"/>
    </location>
</feature>
<dbReference type="Proteomes" id="UP000053989">
    <property type="component" value="Unassembled WGS sequence"/>
</dbReference>
<dbReference type="InParanoid" id="A0A0C3DD55"/>
<reference evidence="2 3" key="1">
    <citation type="submission" date="2014-04" db="EMBL/GenBank/DDBJ databases">
        <authorList>
            <consortium name="DOE Joint Genome Institute"/>
            <person name="Kuo A."/>
            <person name="Kohler A."/>
            <person name="Nagy L.G."/>
            <person name="Floudas D."/>
            <person name="Copeland A."/>
            <person name="Barry K.W."/>
            <person name="Cichocki N."/>
            <person name="Veneault-Fourrey C."/>
            <person name="LaButti K."/>
            <person name="Lindquist E.A."/>
            <person name="Lipzen A."/>
            <person name="Lundell T."/>
            <person name="Morin E."/>
            <person name="Murat C."/>
            <person name="Sun H."/>
            <person name="Tunlid A."/>
            <person name="Henrissat B."/>
            <person name="Grigoriev I.V."/>
            <person name="Hibbett D.S."/>
            <person name="Martin F."/>
            <person name="Nordberg H.P."/>
            <person name="Cantor M.N."/>
            <person name="Hua S.X."/>
        </authorList>
    </citation>
    <scope>NUCLEOTIDE SEQUENCE [LARGE SCALE GENOMIC DNA]</scope>
    <source>
        <strain evidence="2 3">Foug A</strain>
    </source>
</reference>
<evidence type="ECO:0000313" key="2">
    <source>
        <dbReference type="EMBL" id="KIM54011.1"/>
    </source>
</evidence>
<proteinExistence type="predicted"/>
<accession>A0A0C3DD55</accession>
<reference evidence="3" key="2">
    <citation type="submission" date="2015-01" db="EMBL/GenBank/DDBJ databases">
        <title>Evolutionary Origins and Diversification of the Mycorrhizal Mutualists.</title>
        <authorList>
            <consortium name="DOE Joint Genome Institute"/>
            <consortium name="Mycorrhizal Genomics Consortium"/>
            <person name="Kohler A."/>
            <person name="Kuo A."/>
            <person name="Nagy L.G."/>
            <person name="Floudas D."/>
            <person name="Copeland A."/>
            <person name="Barry K.W."/>
            <person name="Cichocki N."/>
            <person name="Veneault-Fourrey C."/>
            <person name="LaButti K."/>
            <person name="Lindquist E.A."/>
            <person name="Lipzen A."/>
            <person name="Lundell T."/>
            <person name="Morin E."/>
            <person name="Murat C."/>
            <person name="Riley R."/>
            <person name="Ohm R."/>
            <person name="Sun H."/>
            <person name="Tunlid A."/>
            <person name="Henrissat B."/>
            <person name="Grigoriev I.V."/>
            <person name="Hibbett D.S."/>
            <person name="Martin F."/>
        </authorList>
    </citation>
    <scope>NUCLEOTIDE SEQUENCE [LARGE SCALE GENOMIC DNA]</scope>
    <source>
        <strain evidence="3">Foug A</strain>
    </source>
</reference>
<protein>
    <submittedName>
        <fullName evidence="2">Uncharacterized protein</fullName>
    </submittedName>
</protein>
<dbReference type="EMBL" id="KN822164">
    <property type="protein sequence ID" value="KIM54011.1"/>
    <property type="molecule type" value="Genomic_DNA"/>
</dbReference>
<feature type="compositionally biased region" description="Polar residues" evidence="1">
    <location>
        <begin position="124"/>
        <end position="133"/>
    </location>
</feature>
<keyword evidence="3" id="KW-1185">Reference proteome</keyword>
<dbReference type="AlphaFoldDB" id="A0A0C3DD55"/>
<dbReference type="OrthoDB" id="2680056at2759"/>